<sequence length="283" mass="31975">MNFGKGENMLKQYINERLSTLEGHAGVYYKNLKTGETVLTEGQDQFLAASIIKIWIMAEAFRQMEEGTIKKDQKIILRDSDKVPNNKMPDYFAEKTRGILSEDMFPESGVLNYLHAESEWTVEDLCRLMIIISDNTATNILIRLLGMTNINELIQSLNMSKTRLNRSLFDTSKKIENTISLEETGLFLEKLYREELISSKASQEMSAILQNQQNNSKIPFFLPQIPIAHKTGEDNGIANDVGIIYSDIPFILCFAANDSYTPAANQACQDIAKAAYQYSMGLV</sequence>
<dbReference type="KEGG" id="abut:Ami103574_00010"/>
<gene>
    <name evidence="2" type="ORF">Ami103574_00010</name>
</gene>
<keyword evidence="3" id="KW-1185">Reference proteome</keyword>
<dbReference type="EMBL" id="CP048649">
    <property type="protein sequence ID" value="QIB67798.1"/>
    <property type="molecule type" value="Genomic_DNA"/>
</dbReference>
<dbReference type="Pfam" id="PF13354">
    <property type="entry name" value="Beta-lactamase2"/>
    <property type="match status" value="1"/>
</dbReference>
<dbReference type="InterPro" id="IPR012338">
    <property type="entry name" value="Beta-lactam/transpept-like"/>
</dbReference>
<dbReference type="AlphaFoldDB" id="A0A858BRX5"/>
<organism evidence="2 3">
    <name type="scientific">Aminipila butyrica</name>
    <dbReference type="NCBI Taxonomy" id="433296"/>
    <lineage>
        <taxon>Bacteria</taxon>
        <taxon>Bacillati</taxon>
        <taxon>Bacillota</taxon>
        <taxon>Clostridia</taxon>
        <taxon>Peptostreptococcales</taxon>
        <taxon>Anaerovoracaceae</taxon>
        <taxon>Aminipila</taxon>
    </lineage>
</organism>
<dbReference type="GO" id="GO:0030655">
    <property type="term" value="P:beta-lactam antibiotic catabolic process"/>
    <property type="evidence" value="ECO:0007669"/>
    <property type="project" value="InterPro"/>
</dbReference>
<dbReference type="Proteomes" id="UP000466848">
    <property type="component" value="Chromosome"/>
</dbReference>
<protein>
    <submittedName>
        <fullName evidence="2">Serine hydrolase</fullName>
    </submittedName>
</protein>
<dbReference type="GO" id="GO:0008800">
    <property type="term" value="F:beta-lactamase activity"/>
    <property type="evidence" value="ECO:0007669"/>
    <property type="project" value="InterPro"/>
</dbReference>
<accession>A0A858BRX5</accession>
<keyword evidence="2" id="KW-0378">Hydrolase</keyword>
<dbReference type="SUPFAM" id="SSF56601">
    <property type="entry name" value="beta-lactamase/transpeptidase-like"/>
    <property type="match status" value="1"/>
</dbReference>
<evidence type="ECO:0000313" key="2">
    <source>
        <dbReference type="EMBL" id="QIB67798.1"/>
    </source>
</evidence>
<name>A0A858BRX5_9FIRM</name>
<proteinExistence type="predicted"/>
<dbReference type="InterPro" id="IPR045155">
    <property type="entry name" value="Beta-lactam_cat"/>
</dbReference>
<reference evidence="2 3" key="1">
    <citation type="submission" date="2020-02" db="EMBL/GenBank/DDBJ databases">
        <authorList>
            <person name="Kim Y.B."/>
            <person name="Roh S.W."/>
        </authorList>
    </citation>
    <scope>NUCLEOTIDE SEQUENCE [LARGE SCALE GENOMIC DNA]</scope>
    <source>
        <strain evidence="2 3">DSM 103574</strain>
    </source>
</reference>
<evidence type="ECO:0000313" key="3">
    <source>
        <dbReference type="Proteomes" id="UP000466848"/>
    </source>
</evidence>
<dbReference type="Gene3D" id="3.40.710.10">
    <property type="entry name" value="DD-peptidase/beta-lactamase superfamily"/>
    <property type="match status" value="1"/>
</dbReference>
<evidence type="ECO:0000259" key="1">
    <source>
        <dbReference type="Pfam" id="PF13354"/>
    </source>
</evidence>
<dbReference type="RefSeq" id="WP_163064719.1">
    <property type="nucleotide sequence ID" value="NZ_CP048649.1"/>
</dbReference>
<dbReference type="InterPro" id="IPR000871">
    <property type="entry name" value="Beta-lactam_class-A"/>
</dbReference>
<dbReference type="GO" id="GO:0046677">
    <property type="term" value="P:response to antibiotic"/>
    <property type="evidence" value="ECO:0007669"/>
    <property type="project" value="InterPro"/>
</dbReference>
<dbReference type="PANTHER" id="PTHR35333">
    <property type="entry name" value="BETA-LACTAMASE"/>
    <property type="match status" value="1"/>
</dbReference>
<dbReference type="PANTHER" id="PTHR35333:SF3">
    <property type="entry name" value="BETA-LACTAMASE-TYPE TRANSPEPTIDASE FOLD CONTAINING PROTEIN"/>
    <property type="match status" value="1"/>
</dbReference>
<feature type="domain" description="Beta-lactamase class A catalytic" evidence="1">
    <location>
        <begin position="26"/>
        <end position="252"/>
    </location>
</feature>